<sequence length="93" mass="10386">MGLTRRLLPLQSQGKHASTTDHQVQSEAKMYPLIKTGYFLSGGATTLIFMLLVPQDVDILAQIVSDLKGNVLPPLITMLYRTRPFSDVYITLH</sequence>
<organism evidence="2 3">
    <name type="scientific">Brassica carinata</name>
    <name type="common">Ethiopian mustard</name>
    <name type="synonym">Abyssinian cabbage</name>
    <dbReference type="NCBI Taxonomy" id="52824"/>
    <lineage>
        <taxon>Eukaryota</taxon>
        <taxon>Viridiplantae</taxon>
        <taxon>Streptophyta</taxon>
        <taxon>Embryophyta</taxon>
        <taxon>Tracheophyta</taxon>
        <taxon>Spermatophyta</taxon>
        <taxon>Magnoliopsida</taxon>
        <taxon>eudicotyledons</taxon>
        <taxon>Gunneridae</taxon>
        <taxon>Pentapetalae</taxon>
        <taxon>rosids</taxon>
        <taxon>malvids</taxon>
        <taxon>Brassicales</taxon>
        <taxon>Brassicaceae</taxon>
        <taxon>Brassiceae</taxon>
        <taxon>Brassica</taxon>
    </lineage>
</organism>
<dbReference type="EMBL" id="JAAMPC010000002">
    <property type="protein sequence ID" value="KAG2326824.1"/>
    <property type="molecule type" value="Genomic_DNA"/>
</dbReference>
<evidence type="ECO:0000313" key="3">
    <source>
        <dbReference type="Proteomes" id="UP000886595"/>
    </source>
</evidence>
<name>A0A8X7WBZ3_BRACI</name>
<proteinExistence type="predicted"/>
<gene>
    <name evidence="2" type="ORF">Bca52824_009552</name>
</gene>
<protein>
    <submittedName>
        <fullName evidence="2">Uncharacterized protein</fullName>
    </submittedName>
</protein>
<feature type="region of interest" description="Disordered" evidence="1">
    <location>
        <begin position="1"/>
        <end position="21"/>
    </location>
</feature>
<reference evidence="2 3" key="1">
    <citation type="submission" date="2020-02" db="EMBL/GenBank/DDBJ databases">
        <authorList>
            <person name="Ma Q."/>
            <person name="Huang Y."/>
            <person name="Song X."/>
            <person name="Pei D."/>
        </authorList>
    </citation>
    <scope>NUCLEOTIDE SEQUENCE [LARGE SCALE GENOMIC DNA]</scope>
    <source>
        <strain evidence="2">Sxm20200214</strain>
        <tissue evidence="2">Leaf</tissue>
    </source>
</reference>
<comment type="caution">
    <text evidence="2">The sequence shown here is derived from an EMBL/GenBank/DDBJ whole genome shotgun (WGS) entry which is preliminary data.</text>
</comment>
<dbReference type="OrthoDB" id="1937949at2759"/>
<dbReference type="Proteomes" id="UP000886595">
    <property type="component" value="Unassembled WGS sequence"/>
</dbReference>
<accession>A0A8X7WBZ3</accession>
<dbReference type="AlphaFoldDB" id="A0A8X7WBZ3"/>
<feature type="compositionally biased region" description="Polar residues" evidence="1">
    <location>
        <begin position="10"/>
        <end position="21"/>
    </location>
</feature>
<evidence type="ECO:0000313" key="2">
    <source>
        <dbReference type="EMBL" id="KAG2326824.1"/>
    </source>
</evidence>
<keyword evidence="3" id="KW-1185">Reference proteome</keyword>
<evidence type="ECO:0000256" key="1">
    <source>
        <dbReference type="SAM" id="MobiDB-lite"/>
    </source>
</evidence>